<protein>
    <submittedName>
        <fullName evidence="2">Uncharacterized protein</fullName>
    </submittedName>
</protein>
<feature type="chain" id="PRO_5012655626" evidence="1">
    <location>
        <begin position="16"/>
        <end position="274"/>
    </location>
</feature>
<evidence type="ECO:0000313" key="2">
    <source>
        <dbReference type="EMBL" id="KLO12862.1"/>
    </source>
</evidence>
<evidence type="ECO:0000313" key="3">
    <source>
        <dbReference type="Proteomes" id="UP000053477"/>
    </source>
</evidence>
<keyword evidence="3" id="KW-1185">Reference proteome</keyword>
<reference evidence="2 3" key="1">
    <citation type="submission" date="2015-04" db="EMBL/GenBank/DDBJ databases">
        <title>Complete genome sequence of Schizopora paradoxa KUC8140, a cosmopolitan wood degrader in East Asia.</title>
        <authorList>
            <consortium name="DOE Joint Genome Institute"/>
            <person name="Min B."/>
            <person name="Park H."/>
            <person name="Jang Y."/>
            <person name="Kim J.-J."/>
            <person name="Kim K.H."/>
            <person name="Pangilinan J."/>
            <person name="Lipzen A."/>
            <person name="Riley R."/>
            <person name="Grigoriev I.V."/>
            <person name="Spatafora J.W."/>
            <person name="Choi I.-G."/>
        </authorList>
    </citation>
    <scope>NUCLEOTIDE SEQUENCE [LARGE SCALE GENOMIC DNA]</scope>
    <source>
        <strain evidence="2 3">KUC8140</strain>
    </source>
</reference>
<evidence type="ECO:0000256" key="1">
    <source>
        <dbReference type="SAM" id="SignalP"/>
    </source>
</evidence>
<gene>
    <name evidence="2" type="ORF">SCHPADRAFT_890439</name>
</gene>
<feature type="signal peptide" evidence="1">
    <location>
        <begin position="1"/>
        <end position="15"/>
    </location>
</feature>
<name>A0A0H2RMN3_9AGAM</name>
<organism evidence="2 3">
    <name type="scientific">Schizopora paradoxa</name>
    <dbReference type="NCBI Taxonomy" id="27342"/>
    <lineage>
        <taxon>Eukaryota</taxon>
        <taxon>Fungi</taxon>
        <taxon>Dikarya</taxon>
        <taxon>Basidiomycota</taxon>
        <taxon>Agaricomycotina</taxon>
        <taxon>Agaricomycetes</taxon>
        <taxon>Hymenochaetales</taxon>
        <taxon>Schizoporaceae</taxon>
        <taxon>Schizopora</taxon>
    </lineage>
</organism>
<dbReference type="AlphaFoldDB" id="A0A0H2RMN3"/>
<proteinExistence type="predicted"/>
<sequence>MKLLITAVVFFVSLAVRQIANLNPSVLLLATDDNTTTGTDALATVIPSFVDTARMYESRNITLAGYTTIRSIRGVLERSGISMTEEREMRLNRVDFKMASVCHDQRDLAVDILKSVESIWNSSMDRNPYDDTEHEFSYGTFRKEAVSDIPHILLHLEASTERLGRNFGDLGDRLASLITGINDEATLCSPEEQYLLGEALVQFTSAVLFVGNIALSVTSVQAHLLQVGVRVSFVEEGNGSIELVLGSLERLYAAGLSLFVPQELLETVCGDALL</sequence>
<keyword evidence="1" id="KW-0732">Signal</keyword>
<accession>A0A0H2RMN3</accession>
<dbReference type="EMBL" id="KQ085969">
    <property type="protein sequence ID" value="KLO12862.1"/>
    <property type="molecule type" value="Genomic_DNA"/>
</dbReference>
<dbReference type="Proteomes" id="UP000053477">
    <property type="component" value="Unassembled WGS sequence"/>
</dbReference>
<dbReference type="InParanoid" id="A0A0H2RMN3"/>